<evidence type="ECO:0000256" key="7">
    <source>
        <dbReference type="ARBA" id="ARBA00035190"/>
    </source>
</evidence>
<evidence type="ECO:0000256" key="4">
    <source>
        <dbReference type="ARBA" id="ARBA00022980"/>
    </source>
</evidence>
<keyword evidence="4" id="KW-0689">Ribosomal protein</keyword>
<dbReference type="RefSeq" id="XP_006687587.1">
    <property type="nucleotide sequence ID" value="XM_006687524.1"/>
</dbReference>
<gene>
    <name evidence="10" type="ORF">CANTEDRAFT_114897</name>
</gene>
<dbReference type="Gene3D" id="3.90.79.10">
    <property type="entry name" value="Nucleoside Triphosphate Pyrophosphohydrolase"/>
    <property type="match status" value="1"/>
</dbReference>
<feature type="compositionally biased region" description="Polar residues" evidence="8">
    <location>
        <begin position="129"/>
        <end position="143"/>
    </location>
</feature>
<dbReference type="InterPro" id="IPR021757">
    <property type="entry name" value="Ribosomal_mL46_N"/>
</dbReference>
<dbReference type="InterPro" id="IPR040008">
    <property type="entry name" value="Ribosomal_mL46"/>
</dbReference>
<organism evidence="11">
    <name type="scientific">Candida tenuis (strain ATCC 10573 / BCRC 21748 / CBS 615 / JCM 9827 / NBRC 10315 / NRRL Y-1498 / VKM Y-70)</name>
    <name type="common">Yeast</name>
    <name type="synonym">Yamadazyma tenuis</name>
    <dbReference type="NCBI Taxonomy" id="590646"/>
    <lineage>
        <taxon>Eukaryota</taxon>
        <taxon>Fungi</taxon>
        <taxon>Dikarya</taxon>
        <taxon>Ascomycota</taxon>
        <taxon>Saccharomycotina</taxon>
        <taxon>Pichiomycetes</taxon>
        <taxon>Debaryomycetaceae</taxon>
        <taxon>Yamadazyma</taxon>
    </lineage>
</organism>
<sequence length="272" mass="31874">MIRNTIIRHYSSITATPVISSTVLLARNPVITRDLPAFEKSYYKYQNELWKRLMWTFPKWFYYRGGTLGDHRFKELNKPPVYNNPTMEFTDGRPEIRQSRDRRFKQELRLPKTYKQAEDGSEIVDEYSSDSLSRKINPNSRVTQADEKNDTTSLERKLSRSLYLVISEDNKTWTFPNFAVSQEHEIPLHKVAEDGIYNLGGQGLNYYNVSSKPCHVISSSDNNEFFIKSQIVSGQFKPASSTVKFMWLAKEELPKYLNNDYYNEIQHLLNDI</sequence>
<dbReference type="GO" id="GO:0003735">
    <property type="term" value="F:structural constituent of ribosome"/>
    <property type="evidence" value="ECO:0007669"/>
    <property type="project" value="InterPro"/>
</dbReference>
<evidence type="ECO:0000259" key="9">
    <source>
        <dbReference type="Pfam" id="PF11788"/>
    </source>
</evidence>
<dbReference type="KEGG" id="cten:18247626"/>
<dbReference type="PANTHER" id="PTHR13124">
    <property type="entry name" value="39S RIBOSOMAL PROTEIN L46, MITOCHONDRIAL PRECURSOR-RELATED"/>
    <property type="match status" value="1"/>
</dbReference>
<dbReference type="HOGENOM" id="CLU_040204_0_0_1"/>
<evidence type="ECO:0000256" key="1">
    <source>
        <dbReference type="ARBA" id="ARBA00004173"/>
    </source>
</evidence>
<evidence type="ECO:0000256" key="3">
    <source>
        <dbReference type="ARBA" id="ARBA00022946"/>
    </source>
</evidence>
<dbReference type="CDD" id="cd04661">
    <property type="entry name" value="NUDIX_MRP_L46"/>
    <property type="match status" value="1"/>
</dbReference>
<protein>
    <recommendedName>
        <fullName evidence="7">Large ribosomal subunit protein mL46</fullName>
    </recommendedName>
</protein>
<proteinExistence type="inferred from homology"/>
<name>G3BAJ5_CANTC</name>
<dbReference type="eggNOG" id="KOG4548">
    <property type="taxonomic scope" value="Eukaryota"/>
</dbReference>
<feature type="domain" description="Large ribosomal subunit protein mL46 N-terminal" evidence="9">
    <location>
        <begin position="19"/>
        <end position="146"/>
    </location>
</feature>
<evidence type="ECO:0000256" key="2">
    <source>
        <dbReference type="ARBA" id="ARBA00009070"/>
    </source>
</evidence>
<dbReference type="Pfam" id="PF11788">
    <property type="entry name" value="MRP-L46"/>
    <property type="match status" value="1"/>
</dbReference>
<evidence type="ECO:0000313" key="11">
    <source>
        <dbReference type="Proteomes" id="UP000000707"/>
    </source>
</evidence>
<dbReference type="STRING" id="590646.G3BAJ5"/>
<dbReference type="Proteomes" id="UP000000707">
    <property type="component" value="Unassembled WGS sequence"/>
</dbReference>
<keyword evidence="3" id="KW-0809">Transit peptide</keyword>
<comment type="similarity">
    <text evidence="2">Belongs to the mitochondrion-specific ribosomal protein mL46 family.</text>
</comment>
<keyword evidence="11" id="KW-1185">Reference proteome</keyword>
<feature type="region of interest" description="Disordered" evidence="8">
    <location>
        <begin position="126"/>
        <end position="151"/>
    </location>
</feature>
<accession>G3BAJ5</accession>
<dbReference type="EMBL" id="GL996527">
    <property type="protein sequence ID" value="EGV61417.1"/>
    <property type="molecule type" value="Genomic_DNA"/>
</dbReference>
<evidence type="ECO:0000256" key="8">
    <source>
        <dbReference type="SAM" id="MobiDB-lite"/>
    </source>
</evidence>
<reference evidence="10 11" key="1">
    <citation type="journal article" date="2011" name="Proc. Natl. Acad. Sci. U.S.A.">
        <title>Comparative genomics of xylose-fermenting fungi for enhanced biofuel production.</title>
        <authorList>
            <person name="Wohlbach D.J."/>
            <person name="Kuo A."/>
            <person name="Sato T.K."/>
            <person name="Potts K.M."/>
            <person name="Salamov A.A."/>
            <person name="LaButti K.M."/>
            <person name="Sun H."/>
            <person name="Clum A."/>
            <person name="Pangilinan J.L."/>
            <person name="Lindquist E.A."/>
            <person name="Lucas S."/>
            <person name="Lapidus A."/>
            <person name="Jin M."/>
            <person name="Gunawan C."/>
            <person name="Balan V."/>
            <person name="Dale B.E."/>
            <person name="Jeffries T.W."/>
            <person name="Zinkel R."/>
            <person name="Barry K.W."/>
            <person name="Grigoriev I.V."/>
            <person name="Gasch A.P."/>
        </authorList>
    </citation>
    <scope>NUCLEOTIDE SEQUENCE [LARGE SCALE GENOMIC DNA]</scope>
    <source>
        <strain evidence="11">ATCC 10573 / BCRC 21748 / CBS 615 / JCM 9827 / NBRC 10315 / NRRL Y-1498 / VKM Y-70</strain>
    </source>
</reference>
<keyword evidence="5" id="KW-0496">Mitochondrion</keyword>
<keyword evidence="6" id="KW-0687">Ribonucleoprotein</keyword>
<dbReference type="InterPro" id="IPR033650">
    <property type="entry name" value="Ribosomal_mL46_NUDIX"/>
</dbReference>
<dbReference type="AlphaFoldDB" id="G3BAJ5"/>
<dbReference type="PANTHER" id="PTHR13124:SF12">
    <property type="entry name" value="LARGE RIBOSOMAL SUBUNIT PROTEIN ML46"/>
    <property type="match status" value="1"/>
</dbReference>
<evidence type="ECO:0000313" key="10">
    <source>
        <dbReference type="EMBL" id="EGV61417.1"/>
    </source>
</evidence>
<dbReference type="OrthoDB" id="414075at2759"/>
<dbReference type="GO" id="GO:0005762">
    <property type="term" value="C:mitochondrial large ribosomal subunit"/>
    <property type="evidence" value="ECO:0007669"/>
    <property type="project" value="TreeGrafter"/>
</dbReference>
<comment type="subcellular location">
    <subcellularLocation>
        <location evidence="1">Mitochondrion</location>
    </subcellularLocation>
</comment>
<dbReference type="GeneID" id="18247626"/>
<evidence type="ECO:0000256" key="6">
    <source>
        <dbReference type="ARBA" id="ARBA00023274"/>
    </source>
</evidence>
<evidence type="ECO:0000256" key="5">
    <source>
        <dbReference type="ARBA" id="ARBA00023128"/>
    </source>
</evidence>